<feature type="transmembrane region" description="Helical" evidence="8">
    <location>
        <begin position="259"/>
        <end position="279"/>
    </location>
</feature>
<feature type="region of interest" description="Disordered" evidence="7">
    <location>
        <begin position="1"/>
        <end position="22"/>
    </location>
</feature>
<dbReference type="GeneID" id="106159399"/>
<comment type="subcellular location">
    <subcellularLocation>
        <location evidence="1">Membrane</location>
        <topology evidence="1">Multi-pass membrane protein</topology>
    </subcellularLocation>
</comment>
<keyword evidence="5 8" id="KW-1133">Transmembrane helix</keyword>
<evidence type="ECO:0000313" key="10">
    <source>
        <dbReference type="RefSeq" id="XP_013391132.1"/>
    </source>
</evidence>
<dbReference type="SUPFAM" id="SSF103473">
    <property type="entry name" value="MFS general substrate transporter"/>
    <property type="match status" value="1"/>
</dbReference>
<feature type="compositionally biased region" description="Basic and acidic residues" evidence="7">
    <location>
        <begin position="69"/>
        <end position="82"/>
    </location>
</feature>
<dbReference type="InterPro" id="IPR036259">
    <property type="entry name" value="MFS_trans_sf"/>
</dbReference>
<dbReference type="GO" id="GO:0022857">
    <property type="term" value="F:transmembrane transporter activity"/>
    <property type="evidence" value="ECO:0007669"/>
    <property type="project" value="InterPro"/>
</dbReference>
<feature type="transmembrane region" description="Helical" evidence="8">
    <location>
        <begin position="596"/>
        <end position="616"/>
    </location>
</feature>
<evidence type="ECO:0000256" key="4">
    <source>
        <dbReference type="ARBA" id="ARBA00022856"/>
    </source>
</evidence>
<keyword evidence="4" id="KW-0813">Transport</keyword>
<evidence type="ECO:0000256" key="3">
    <source>
        <dbReference type="ARBA" id="ARBA00022692"/>
    </source>
</evidence>
<keyword evidence="3 8" id="KW-0812">Transmembrane</keyword>
<feature type="compositionally biased region" description="Polar residues" evidence="7">
    <location>
        <begin position="103"/>
        <end position="114"/>
    </location>
</feature>
<feature type="region of interest" description="Disordered" evidence="7">
    <location>
        <begin position="65"/>
        <end position="135"/>
    </location>
</feature>
<feature type="transmembrane region" description="Helical" evidence="8">
    <location>
        <begin position="671"/>
        <end position="693"/>
    </location>
</feature>
<keyword evidence="4" id="KW-0571">Peptide transport</keyword>
<dbReference type="Pfam" id="PF00854">
    <property type="entry name" value="PTR2"/>
    <property type="match status" value="1"/>
</dbReference>
<feature type="transmembrane region" description="Helical" evidence="8">
    <location>
        <begin position="359"/>
        <end position="378"/>
    </location>
</feature>
<dbReference type="InterPro" id="IPR000109">
    <property type="entry name" value="POT_fam"/>
</dbReference>
<dbReference type="RefSeq" id="XP_013391132.1">
    <property type="nucleotide sequence ID" value="XM_013535678.2"/>
</dbReference>
<feature type="transmembrane region" description="Helical" evidence="8">
    <location>
        <begin position="623"/>
        <end position="642"/>
    </location>
</feature>
<evidence type="ECO:0000256" key="5">
    <source>
        <dbReference type="ARBA" id="ARBA00022989"/>
    </source>
</evidence>
<feature type="transmembrane region" description="Helical" evidence="8">
    <location>
        <begin position="224"/>
        <end position="247"/>
    </location>
</feature>
<feature type="compositionally biased region" description="Acidic residues" evidence="7">
    <location>
        <begin position="116"/>
        <end position="127"/>
    </location>
</feature>
<name>A0A1S3HYN3_LINAN</name>
<dbReference type="GO" id="GO:0016020">
    <property type="term" value="C:membrane"/>
    <property type="evidence" value="ECO:0007669"/>
    <property type="project" value="UniProtKB-SubCell"/>
</dbReference>
<evidence type="ECO:0000256" key="7">
    <source>
        <dbReference type="SAM" id="MobiDB-lite"/>
    </source>
</evidence>
<dbReference type="Proteomes" id="UP000085678">
    <property type="component" value="Unplaced"/>
</dbReference>
<feature type="transmembrane region" description="Helical" evidence="8">
    <location>
        <begin position="398"/>
        <end position="417"/>
    </location>
</feature>
<evidence type="ECO:0000313" key="9">
    <source>
        <dbReference type="Proteomes" id="UP000085678"/>
    </source>
</evidence>
<accession>A0A1S3HYN3</accession>
<organism evidence="9 10">
    <name type="scientific">Lingula anatina</name>
    <name type="common">Brachiopod</name>
    <name type="synonym">Lingula unguis</name>
    <dbReference type="NCBI Taxonomy" id="7574"/>
    <lineage>
        <taxon>Eukaryota</taxon>
        <taxon>Metazoa</taxon>
        <taxon>Spiralia</taxon>
        <taxon>Lophotrochozoa</taxon>
        <taxon>Brachiopoda</taxon>
        <taxon>Linguliformea</taxon>
        <taxon>Lingulata</taxon>
        <taxon>Lingulida</taxon>
        <taxon>Linguloidea</taxon>
        <taxon>Lingulidae</taxon>
        <taxon>Lingula</taxon>
    </lineage>
</organism>
<feature type="transmembrane region" description="Helical" evidence="8">
    <location>
        <begin position="286"/>
        <end position="309"/>
    </location>
</feature>
<evidence type="ECO:0000256" key="8">
    <source>
        <dbReference type="SAM" id="Phobius"/>
    </source>
</evidence>
<gene>
    <name evidence="10" type="primary">LOC106159399</name>
</gene>
<feature type="transmembrane region" description="Helical" evidence="8">
    <location>
        <begin position="522"/>
        <end position="543"/>
    </location>
</feature>
<keyword evidence="9" id="KW-1185">Reference proteome</keyword>
<dbReference type="KEGG" id="lak:106159399"/>
<evidence type="ECO:0000256" key="1">
    <source>
        <dbReference type="ARBA" id="ARBA00004141"/>
    </source>
</evidence>
<keyword evidence="6 8" id="KW-0472">Membrane</keyword>
<dbReference type="AlphaFoldDB" id="A0A1S3HYN3"/>
<dbReference type="GO" id="GO:0015833">
    <property type="term" value="P:peptide transport"/>
    <property type="evidence" value="ECO:0007669"/>
    <property type="project" value="UniProtKB-KW"/>
</dbReference>
<feature type="transmembrane region" description="Helical" evidence="8">
    <location>
        <begin position="476"/>
        <end position="494"/>
    </location>
</feature>
<protein>
    <submittedName>
        <fullName evidence="10">Uncharacterized protein LOC106159399</fullName>
    </submittedName>
</protein>
<proteinExistence type="inferred from homology"/>
<sequence length="705" mass="78572">MDSFTKESVPEDNSEVAEKPKEITHKLSAAMIESDSLTSNTSMESEYSDQIYNSTAKNIAHIWPMISEPGKKQTEEKSERTAPTENTDPSPADERTPILQYGTIYTRSSGLRTTANEEEDDSDEEEVNTAAAFDEISLGSHRHKSSILYRDRNSTNATHGVNDYIASVDSDLFKSTKQKRTPRKDSSTSDEDDLATGGTILRQGLLRSVDHQHRRDKARDQTKATILVIISYALIWTANSVSVYQLYRISRYFDLNDDVVQQFYAAAAIVPAVFGGALADGFVGNYSVILSCFITLLVGHSVINVVVFIPDTHLDSEGKVLAAVIAVGVCAVAHGTQRGVLLSFAAAQCGRMQNKQRAAIYWIQFGYAAGDLLVLITMDLQLHLSKEAWNSSSLVLGLNMLPALVFILVSLIIIICGKDIFLAKHIKDKSFIQLMKSVLTRYLTRESIERSGQTMTVTELEQLLKRREEQREKIKVVFKILVLLANIVLFPLTAQQAEESFYWQASCMTHVGNWSIDQPLNLYSYVWDVVMLTMVPFLVLKVFPRLRQNGKGHYPLFRLGLAGLFLAMSVGSALLLERYRALACVVSISVLYQIPQWLFLSLGQLFGIVTAMEIACLEAPKGVRGLLLGLGWTSFGLATMLGTKFDNFVFSLFPGTPCHINGINCRNFTDVFLGLFIVLAVNFIFLGAAAYIWKQPLPKRRRPHK</sequence>
<reference evidence="10" key="1">
    <citation type="submission" date="2025-08" db="UniProtKB">
        <authorList>
            <consortium name="RefSeq"/>
        </authorList>
    </citation>
    <scope>IDENTIFICATION</scope>
    <source>
        <tissue evidence="10">Gonads</tissue>
    </source>
</reference>
<feature type="transmembrane region" description="Helical" evidence="8">
    <location>
        <begin position="555"/>
        <end position="576"/>
    </location>
</feature>
<keyword evidence="4" id="KW-0653">Protein transport</keyword>
<feature type="region of interest" description="Disordered" evidence="7">
    <location>
        <begin position="175"/>
        <end position="195"/>
    </location>
</feature>
<feature type="transmembrane region" description="Helical" evidence="8">
    <location>
        <begin position="321"/>
        <end position="347"/>
    </location>
</feature>
<dbReference type="InParanoid" id="A0A1S3HYN3"/>
<comment type="similarity">
    <text evidence="2">Belongs to the major facilitator superfamily. Proton-dependent oligopeptide transporter (POT/PTR) (TC 2.A.17) family.</text>
</comment>
<dbReference type="PANTHER" id="PTHR11654">
    <property type="entry name" value="OLIGOPEPTIDE TRANSPORTER-RELATED"/>
    <property type="match status" value="1"/>
</dbReference>
<evidence type="ECO:0000256" key="2">
    <source>
        <dbReference type="ARBA" id="ARBA00005982"/>
    </source>
</evidence>
<dbReference type="OrthoDB" id="8904098at2759"/>
<dbReference type="Gene3D" id="1.20.1250.20">
    <property type="entry name" value="MFS general substrate transporter like domains"/>
    <property type="match status" value="1"/>
</dbReference>
<evidence type="ECO:0000256" key="6">
    <source>
        <dbReference type="ARBA" id="ARBA00023136"/>
    </source>
</evidence>